<proteinExistence type="predicted"/>
<evidence type="ECO:0000313" key="3">
    <source>
        <dbReference type="EMBL" id="KAF5808768.1"/>
    </source>
</evidence>
<accession>A0A1Y3BYL2</accession>
<feature type="compositionally biased region" description="Basic and acidic residues" evidence="1">
    <location>
        <begin position="42"/>
        <end position="57"/>
    </location>
</feature>
<evidence type="ECO:0000313" key="4">
    <source>
        <dbReference type="EMBL" id="OTF84616.1"/>
    </source>
</evidence>
<evidence type="ECO:0000313" key="5">
    <source>
        <dbReference type="Proteomes" id="UP000215914"/>
    </source>
</evidence>
<reference evidence="3" key="3">
    <citation type="submission" date="2020-06" db="EMBL/GenBank/DDBJ databases">
        <title>Helianthus annuus Genome sequencing and assembly Release 2.</title>
        <authorList>
            <person name="Gouzy J."/>
            <person name="Langlade N."/>
            <person name="Munos S."/>
        </authorList>
    </citation>
    <scope>NUCLEOTIDE SEQUENCE</scope>
    <source>
        <tissue evidence="3">Leaves</tissue>
    </source>
</reference>
<sequence length="57" mass="6460">MPLAVIISFLAFSISPFSLFPLHFLYPNPNITTTTPPPPKHMFTEHRFSGEDRVSSQ</sequence>
<evidence type="ECO:0000256" key="1">
    <source>
        <dbReference type="SAM" id="MobiDB-lite"/>
    </source>
</evidence>
<dbReference type="AlphaFoldDB" id="A0A1Y3BYL2"/>
<dbReference type="Proteomes" id="UP000215914">
    <property type="component" value="Unassembled WGS sequence"/>
</dbReference>
<organism evidence="4">
    <name type="scientific">Helianthus annuus</name>
    <name type="common">Common sunflower</name>
    <dbReference type="NCBI Taxonomy" id="4232"/>
    <lineage>
        <taxon>Eukaryota</taxon>
        <taxon>Viridiplantae</taxon>
        <taxon>Streptophyta</taxon>
        <taxon>Embryophyta</taxon>
        <taxon>Tracheophyta</taxon>
        <taxon>Spermatophyta</taxon>
        <taxon>Magnoliopsida</taxon>
        <taxon>eudicotyledons</taxon>
        <taxon>Gunneridae</taxon>
        <taxon>Pentapetalae</taxon>
        <taxon>asterids</taxon>
        <taxon>campanulids</taxon>
        <taxon>Asterales</taxon>
        <taxon>Asteraceae</taxon>
        <taxon>Asteroideae</taxon>
        <taxon>Heliantheae alliance</taxon>
        <taxon>Heliantheae</taxon>
        <taxon>Helianthus</taxon>
    </lineage>
</organism>
<feature type="region of interest" description="Disordered" evidence="1">
    <location>
        <begin position="34"/>
        <end position="57"/>
    </location>
</feature>
<dbReference type="EMBL" id="MNCJ02000319">
    <property type="protein sequence ID" value="KAF5808768.1"/>
    <property type="molecule type" value="Genomic_DNA"/>
</dbReference>
<feature type="signal peptide" evidence="2">
    <location>
        <begin position="1"/>
        <end position="19"/>
    </location>
</feature>
<reference evidence="3" key="1">
    <citation type="journal article" date="2017" name="Nature">
        <title>The sunflower genome provides insights into oil metabolism, flowering and Asterid evolution.</title>
        <authorList>
            <person name="Badouin H."/>
            <person name="Gouzy J."/>
            <person name="Grassa C.J."/>
            <person name="Murat F."/>
            <person name="Staton S.E."/>
            <person name="Cottret L."/>
            <person name="Lelandais-Briere C."/>
            <person name="Owens G.L."/>
            <person name="Carrere S."/>
            <person name="Mayjonade B."/>
            <person name="Legrand L."/>
            <person name="Gill N."/>
            <person name="Kane N.C."/>
            <person name="Bowers J.E."/>
            <person name="Hubner S."/>
            <person name="Bellec A."/>
            <person name="Berard A."/>
            <person name="Berges H."/>
            <person name="Blanchet N."/>
            <person name="Boniface M.C."/>
            <person name="Brunel D."/>
            <person name="Catrice O."/>
            <person name="Chaidir N."/>
            <person name="Claudel C."/>
            <person name="Donnadieu C."/>
            <person name="Faraut T."/>
            <person name="Fievet G."/>
            <person name="Helmstetter N."/>
            <person name="King M."/>
            <person name="Knapp S.J."/>
            <person name="Lai Z."/>
            <person name="Le Paslier M.C."/>
            <person name="Lippi Y."/>
            <person name="Lorenzon L."/>
            <person name="Mandel J.R."/>
            <person name="Marage G."/>
            <person name="Marchand G."/>
            <person name="Marquand E."/>
            <person name="Bret-Mestries E."/>
            <person name="Morien E."/>
            <person name="Nambeesan S."/>
            <person name="Nguyen T."/>
            <person name="Pegot-Espagnet P."/>
            <person name="Pouilly N."/>
            <person name="Raftis F."/>
            <person name="Sallet E."/>
            <person name="Schiex T."/>
            <person name="Thomas J."/>
            <person name="Vandecasteele C."/>
            <person name="Vares D."/>
            <person name="Vear F."/>
            <person name="Vautrin S."/>
            <person name="Crespi M."/>
            <person name="Mangin B."/>
            <person name="Burke J.M."/>
            <person name="Salse J."/>
            <person name="Munos S."/>
            <person name="Vincourt P."/>
            <person name="Rieseberg L.H."/>
            <person name="Langlade N.B."/>
        </authorList>
    </citation>
    <scope>NUCLEOTIDE SEQUENCE</scope>
    <source>
        <tissue evidence="3">Leaves</tissue>
    </source>
</reference>
<feature type="chain" id="PRO_5012282635" evidence="2">
    <location>
        <begin position="20"/>
        <end position="57"/>
    </location>
</feature>
<evidence type="ECO:0000256" key="2">
    <source>
        <dbReference type="SAM" id="SignalP"/>
    </source>
</evidence>
<name>A0A1Y3BYL2_HELAN</name>
<keyword evidence="2" id="KW-0732">Signal</keyword>
<keyword evidence="5" id="KW-1185">Reference proteome</keyword>
<reference evidence="4" key="2">
    <citation type="submission" date="2017-02" db="EMBL/GenBank/DDBJ databases">
        <title>Sunflower complete genome.</title>
        <authorList>
            <person name="Langlade N."/>
            <person name="Munos S."/>
        </authorList>
    </citation>
    <scope>NUCLEOTIDE SEQUENCE [LARGE SCALE GENOMIC DNA]</scope>
    <source>
        <tissue evidence="4">Leaves</tissue>
    </source>
</reference>
<dbReference type="EMBL" id="KZ113464">
    <property type="protein sequence ID" value="OTF84616.1"/>
    <property type="molecule type" value="Genomic_DNA"/>
</dbReference>
<protein>
    <submittedName>
        <fullName evidence="4">Uncharacterized protein</fullName>
    </submittedName>
</protein>
<dbReference type="Gramene" id="mRNA:HanXRQr2_Chr04g0149321">
    <property type="protein sequence ID" value="CDS:HanXRQr2_Chr04g0149321.1"/>
    <property type="gene ID" value="HanXRQr2_Chr04g0149321"/>
</dbReference>
<dbReference type="InParanoid" id="A0A1Y3BYL2"/>
<gene>
    <name evidence="4" type="ORF">HannXRQ_Chr00c0141g0572031</name>
    <name evidence="3" type="ORF">HanXRQr2_Chr04g0149321</name>
</gene>